<dbReference type="Proteomes" id="UP001155587">
    <property type="component" value="Unassembled WGS sequence"/>
</dbReference>
<dbReference type="RefSeq" id="WP_265676635.1">
    <property type="nucleotide sequence ID" value="NZ_JAKRRY010000030.1"/>
</dbReference>
<dbReference type="GO" id="GO:0005829">
    <property type="term" value="C:cytosol"/>
    <property type="evidence" value="ECO:0007669"/>
    <property type="project" value="TreeGrafter"/>
</dbReference>
<dbReference type="GO" id="GO:0009244">
    <property type="term" value="P:lipopolysaccharide core region biosynthetic process"/>
    <property type="evidence" value="ECO:0007669"/>
    <property type="project" value="TreeGrafter"/>
</dbReference>
<dbReference type="PANTHER" id="PTHR30160">
    <property type="entry name" value="TETRAACYLDISACCHARIDE 4'-KINASE-RELATED"/>
    <property type="match status" value="1"/>
</dbReference>
<accession>A0A9X3HXT1</accession>
<sequence>MRALISRLQLLRDQVRRKLGIMLFDRHRTSQPIDKEQLQHIVFLRTDAKFGDAFVSSFIFKDIKVHYPNVKLTVVTAPNMRDLFLNHLGADSVIELKKRPSYKEITKACIEVGECDLLVSLNLNLKMKDLFFLNQCKAKHIAGLDDSLNAVDIKLGAATQALHFAERFGALLGEIDVPANPHHYIIPQTESSTHCAQAFINTHSLLGFCVINAYGSGNARKLNAHSVEKLVTLVKQDCPELSIVLISAPDTFEQTEQMIKEHQLDAIHYNVSKTIFDVASLIAAAKFVITVDTAIVHMASGLRVPQLAFYNPDPANFNQWHPNSDLAITSMATHCAVPDINALNWLDVEQKLAQLILKNKDI</sequence>
<dbReference type="GO" id="GO:0008713">
    <property type="term" value="F:ADP-heptose-lipopolysaccharide heptosyltransferase activity"/>
    <property type="evidence" value="ECO:0007669"/>
    <property type="project" value="TreeGrafter"/>
</dbReference>
<dbReference type="PANTHER" id="PTHR30160:SF15">
    <property type="entry name" value="GLYCOSYLTRANSFERASE HI_0523-RELATED"/>
    <property type="match status" value="1"/>
</dbReference>
<dbReference type="InterPro" id="IPR002201">
    <property type="entry name" value="Glyco_trans_9"/>
</dbReference>
<gene>
    <name evidence="3" type="ORF">MD535_18915</name>
</gene>
<name>A0A9X3HXT1_9VIBR</name>
<keyword evidence="1" id="KW-0328">Glycosyltransferase</keyword>
<organism evidence="3 4">
    <name type="scientific">Vibrio qingdaonensis</name>
    <dbReference type="NCBI Taxonomy" id="2829491"/>
    <lineage>
        <taxon>Bacteria</taxon>
        <taxon>Pseudomonadati</taxon>
        <taxon>Pseudomonadota</taxon>
        <taxon>Gammaproteobacteria</taxon>
        <taxon>Vibrionales</taxon>
        <taxon>Vibrionaceae</taxon>
        <taxon>Vibrio</taxon>
    </lineage>
</organism>
<dbReference type="Gene3D" id="3.40.50.2000">
    <property type="entry name" value="Glycogen Phosphorylase B"/>
    <property type="match status" value="2"/>
</dbReference>
<dbReference type="InterPro" id="IPR051199">
    <property type="entry name" value="LPS_LOS_Heptosyltrfase"/>
</dbReference>
<proteinExistence type="predicted"/>
<protein>
    <submittedName>
        <fullName evidence="3">Lipopolysaccharide heptosyltransferase family protein</fullName>
    </submittedName>
</protein>
<keyword evidence="4" id="KW-1185">Reference proteome</keyword>
<evidence type="ECO:0000313" key="4">
    <source>
        <dbReference type="Proteomes" id="UP001155587"/>
    </source>
</evidence>
<dbReference type="Pfam" id="PF01075">
    <property type="entry name" value="Glyco_transf_9"/>
    <property type="match status" value="1"/>
</dbReference>
<evidence type="ECO:0000256" key="1">
    <source>
        <dbReference type="ARBA" id="ARBA00022676"/>
    </source>
</evidence>
<keyword evidence="2" id="KW-0808">Transferase</keyword>
<reference evidence="3" key="1">
    <citation type="submission" date="2022-02" db="EMBL/GenBank/DDBJ databases">
        <title>Vibrio sp. nov, a new bacterium isolated from seawater.</title>
        <authorList>
            <person name="Yuan Y."/>
        </authorList>
    </citation>
    <scope>NUCLEOTIDE SEQUENCE</scope>
    <source>
        <strain evidence="3">ZSDZ65</strain>
    </source>
</reference>
<dbReference type="AlphaFoldDB" id="A0A9X3HXT1"/>
<comment type="caution">
    <text evidence="3">The sequence shown here is derived from an EMBL/GenBank/DDBJ whole genome shotgun (WGS) entry which is preliminary data.</text>
</comment>
<evidence type="ECO:0000313" key="3">
    <source>
        <dbReference type="EMBL" id="MCW8348065.1"/>
    </source>
</evidence>
<dbReference type="SUPFAM" id="SSF53756">
    <property type="entry name" value="UDP-Glycosyltransferase/glycogen phosphorylase"/>
    <property type="match status" value="1"/>
</dbReference>
<evidence type="ECO:0000256" key="2">
    <source>
        <dbReference type="ARBA" id="ARBA00022679"/>
    </source>
</evidence>
<dbReference type="EMBL" id="JAKRRY010000030">
    <property type="protein sequence ID" value="MCW8348065.1"/>
    <property type="molecule type" value="Genomic_DNA"/>
</dbReference>